<name>A0AC35FBP2_9BILA</name>
<evidence type="ECO:0000313" key="1">
    <source>
        <dbReference type="Proteomes" id="UP000887580"/>
    </source>
</evidence>
<evidence type="ECO:0000313" key="2">
    <source>
        <dbReference type="WBParaSite" id="PS1159_v2.g15845.t1"/>
    </source>
</evidence>
<accession>A0AC35FBP2</accession>
<dbReference type="WBParaSite" id="PS1159_v2.g15845.t1">
    <property type="protein sequence ID" value="PS1159_v2.g15845.t1"/>
    <property type="gene ID" value="PS1159_v2.g15845"/>
</dbReference>
<organism evidence="1 2">
    <name type="scientific">Panagrolaimus sp. PS1159</name>
    <dbReference type="NCBI Taxonomy" id="55785"/>
    <lineage>
        <taxon>Eukaryota</taxon>
        <taxon>Metazoa</taxon>
        <taxon>Ecdysozoa</taxon>
        <taxon>Nematoda</taxon>
        <taxon>Chromadorea</taxon>
        <taxon>Rhabditida</taxon>
        <taxon>Tylenchina</taxon>
        <taxon>Panagrolaimomorpha</taxon>
        <taxon>Panagrolaimoidea</taxon>
        <taxon>Panagrolaimidae</taxon>
        <taxon>Panagrolaimus</taxon>
    </lineage>
</organism>
<reference evidence="2" key="1">
    <citation type="submission" date="2022-11" db="UniProtKB">
        <authorList>
            <consortium name="WormBaseParasite"/>
        </authorList>
    </citation>
    <scope>IDENTIFICATION</scope>
</reference>
<protein>
    <submittedName>
        <fullName evidence="2">DOMON domain-containing protein</fullName>
    </submittedName>
</protein>
<proteinExistence type="predicted"/>
<sequence length="431" mass="48306">MVNSAPISVNLNQKLCSFKAGDYSLQWAFEPQSKNVVFVLKQKSEFNNFWTGVGFGDRKKGNIDFIGVFVKNGQIGIADTHIIPDNDGNLIPDPSTNVQSIAFDYHNKTVTAKFARALKSPDDKFDQSLDGCQIFNFAINGGSISRSGIVPDFDEIAEKQICDIDKNCVVDIRQHLKPSTSESPENIDTKAIFSDKNVKNRNDDTTVVEDGLASMVMYWVLYSPSLDISTSVVQTNKNNKKITKPEFAESVDISGTGDPCSFAGNGYNVNWTYNTETEMVEFSMKHPIRMGKWWSAVGIGDTMADMDIAIMFISSGRPKRIRDYLSKSYGVPDEDKQQDWILSRHRTKSVDEMIELGFSRKLETTDTEKDRSLDGCVLFQFAANAGHYGSGFAVRKHEEWPDLYKACDIKKHCTKNESASKEEEEISESND</sequence>
<dbReference type="Proteomes" id="UP000887580">
    <property type="component" value="Unplaced"/>
</dbReference>